<dbReference type="GO" id="GO:0032259">
    <property type="term" value="P:methylation"/>
    <property type="evidence" value="ECO:0007669"/>
    <property type="project" value="UniProtKB-KW"/>
</dbReference>
<dbReference type="AlphaFoldDB" id="A0A558DAH4"/>
<evidence type="ECO:0000313" key="4">
    <source>
        <dbReference type="Proteomes" id="UP000317355"/>
    </source>
</evidence>
<dbReference type="Pfam" id="PF00891">
    <property type="entry name" value="Methyltransf_2"/>
    <property type="match status" value="1"/>
</dbReference>
<keyword evidence="3" id="KW-0489">Methyltransferase</keyword>
<dbReference type="SUPFAM" id="SSF53335">
    <property type="entry name" value="S-adenosyl-L-methionine-dependent methyltransferases"/>
    <property type="match status" value="1"/>
</dbReference>
<evidence type="ECO:0000313" key="3">
    <source>
        <dbReference type="EMBL" id="TVT58010.1"/>
    </source>
</evidence>
<dbReference type="GO" id="GO:0006596">
    <property type="term" value="P:polyamine biosynthetic process"/>
    <property type="evidence" value="ECO:0007669"/>
    <property type="project" value="UniProtKB-KW"/>
</dbReference>
<evidence type="ECO:0000259" key="2">
    <source>
        <dbReference type="Pfam" id="PF00891"/>
    </source>
</evidence>
<dbReference type="InterPro" id="IPR029063">
    <property type="entry name" value="SAM-dependent_MTases_sf"/>
</dbReference>
<organism evidence="3 4">
    <name type="scientific">Sedimenticola thiotaurini</name>
    <dbReference type="NCBI Taxonomy" id="1543721"/>
    <lineage>
        <taxon>Bacteria</taxon>
        <taxon>Pseudomonadati</taxon>
        <taxon>Pseudomonadota</taxon>
        <taxon>Gammaproteobacteria</taxon>
        <taxon>Chromatiales</taxon>
        <taxon>Sedimenticolaceae</taxon>
        <taxon>Sedimenticola</taxon>
    </lineage>
</organism>
<evidence type="ECO:0000256" key="1">
    <source>
        <dbReference type="ARBA" id="ARBA00023115"/>
    </source>
</evidence>
<dbReference type="InterPro" id="IPR001077">
    <property type="entry name" value="COMT_C"/>
</dbReference>
<dbReference type="PANTHER" id="PTHR43317:SF1">
    <property type="entry name" value="THERMOSPERMINE SYNTHASE ACAULIS5"/>
    <property type="match status" value="1"/>
</dbReference>
<gene>
    <name evidence="3" type="ORF">FHK82_04655</name>
</gene>
<keyword evidence="3" id="KW-0808">Transferase</keyword>
<sequence length="262" mass="29575">MPTKGTKIHSSIDEWGELSIYQDANRRMLCFGNEIEQSCIDIHTPERLCHNYTQVMMLGFLLVAKPRHCTLLGLGAGSLAHAVFAHFPDCKIDAVEQRAEVVELAKNWFSLPVDRRLRLHIDNADDYLMKKPTAADLLLTDLYFSDGMNELQAQEDFLARCRSALKPGGILICNYWLRSSLTAHALNQSLQTVFDRQVVTLSIPDGNCITFAFDGGIPQLNTKEFIKSADALGERLAIPLQKHARALMHENRQAFRFAKSMR</sequence>
<dbReference type="GO" id="GO:0008171">
    <property type="term" value="F:O-methyltransferase activity"/>
    <property type="evidence" value="ECO:0007669"/>
    <property type="project" value="InterPro"/>
</dbReference>
<dbReference type="CDD" id="cd02440">
    <property type="entry name" value="AdoMet_MTases"/>
    <property type="match status" value="1"/>
</dbReference>
<feature type="domain" description="O-methyltransferase C-terminal" evidence="2">
    <location>
        <begin position="72"/>
        <end position="176"/>
    </location>
</feature>
<dbReference type="EMBL" id="VMRY01000010">
    <property type="protein sequence ID" value="TVT58010.1"/>
    <property type="molecule type" value="Genomic_DNA"/>
</dbReference>
<comment type="caution">
    <text evidence="3">The sequence shown here is derived from an EMBL/GenBank/DDBJ whole genome shotgun (WGS) entry which is preliminary data.</text>
</comment>
<name>A0A558DAH4_9GAMM</name>
<accession>A0A558DAH4</accession>
<dbReference type="Proteomes" id="UP000317355">
    <property type="component" value="Unassembled WGS sequence"/>
</dbReference>
<reference evidence="3 4" key="1">
    <citation type="submission" date="2019-07" db="EMBL/GenBank/DDBJ databases">
        <title>The pathways for chlorine oxyanion respiration interact through the shared metabolite chlorate.</title>
        <authorList>
            <person name="Barnum T.P."/>
            <person name="Cheng Y."/>
            <person name="Hill K.A."/>
            <person name="Lucas L.N."/>
            <person name="Carlson H.K."/>
            <person name="Coates J.D."/>
        </authorList>
    </citation>
    <scope>NUCLEOTIDE SEQUENCE [LARGE SCALE GENOMIC DNA]</scope>
    <source>
        <strain evidence="3">BK-3</strain>
    </source>
</reference>
<protein>
    <submittedName>
        <fullName evidence="3">Methyltransferase</fullName>
    </submittedName>
</protein>
<keyword evidence="1" id="KW-0620">Polyamine biosynthesis</keyword>
<dbReference type="Gene3D" id="3.40.50.150">
    <property type="entry name" value="Vaccinia Virus protein VP39"/>
    <property type="match status" value="1"/>
</dbReference>
<dbReference type="PANTHER" id="PTHR43317">
    <property type="entry name" value="THERMOSPERMINE SYNTHASE ACAULIS5"/>
    <property type="match status" value="1"/>
</dbReference>
<proteinExistence type="predicted"/>